<organism evidence="2 3">
    <name type="scientific">Byssothecium circinans</name>
    <dbReference type="NCBI Taxonomy" id="147558"/>
    <lineage>
        <taxon>Eukaryota</taxon>
        <taxon>Fungi</taxon>
        <taxon>Dikarya</taxon>
        <taxon>Ascomycota</taxon>
        <taxon>Pezizomycotina</taxon>
        <taxon>Dothideomycetes</taxon>
        <taxon>Pleosporomycetidae</taxon>
        <taxon>Pleosporales</taxon>
        <taxon>Massarineae</taxon>
        <taxon>Massarinaceae</taxon>
        <taxon>Byssothecium</taxon>
    </lineage>
</organism>
<feature type="non-terminal residue" evidence="2">
    <location>
        <position position="1"/>
    </location>
</feature>
<name>A0A6A5UCV1_9PLEO</name>
<proteinExistence type="predicted"/>
<gene>
    <name evidence="2" type="ORF">CC80DRAFT_400871</name>
</gene>
<evidence type="ECO:0000313" key="2">
    <source>
        <dbReference type="EMBL" id="KAF1961572.1"/>
    </source>
</evidence>
<evidence type="ECO:0000256" key="1">
    <source>
        <dbReference type="SAM" id="Phobius"/>
    </source>
</evidence>
<evidence type="ECO:0000313" key="3">
    <source>
        <dbReference type="Proteomes" id="UP000800035"/>
    </source>
</evidence>
<reference evidence="2" key="1">
    <citation type="journal article" date="2020" name="Stud. Mycol.">
        <title>101 Dothideomycetes genomes: a test case for predicting lifestyles and emergence of pathogens.</title>
        <authorList>
            <person name="Haridas S."/>
            <person name="Albert R."/>
            <person name="Binder M."/>
            <person name="Bloem J."/>
            <person name="Labutti K."/>
            <person name="Salamov A."/>
            <person name="Andreopoulos B."/>
            <person name="Baker S."/>
            <person name="Barry K."/>
            <person name="Bills G."/>
            <person name="Bluhm B."/>
            <person name="Cannon C."/>
            <person name="Castanera R."/>
            <person name="Culley D."/>
            <person name="Daum C."/>
            <person name="Ezra D."/>
            <person name="Gonzalez J."/>
            <person name="Henrissat B."/>
            <person name="Kuo A."/>
            <person name="Liang C."/>
            <person name="Lipzen A."/>
            <person name="Lutzoni F."/>
            <person name="Magnuson J."/>
            <person name="Mondo S."/>
            <person name="Nolan M."/>
            <person name="Ohm R."/>
            <person name="Pangilinan J."/>
            <person name="Park H.-J."/>
            <person name="Ramirez L."/>
            <person name="Alfaro M."/>
            <person name="Sun H."/>
            <person name="Tritt A."/>
            <person name="Yoshinaga Y."/>
            <person name="Zwiers L.-H."/>
            <person name="Turgeon B."/>
            <person name="Goodwin S."/>
            <person name="Spatafora J."/>
            <person name="Crous P."/>
            <person name="Grigoriev I."/>
        </authorList>
    </citation>
    <scope>NUCLEOTIDE SEQUENCE</scope>
    <source>
        <strain evidence="2">CBS 675.92</strain>
    </source>
</reference>
<dbReference type="EMBL" id="ML976980">
    <property type="protein sequence ID" value="KAF1961572.1"/>
    <property type="molecule type" value="Genomic_DNA"/>
</dbReference>
<dbReference type="OrthoDB" id="5429634at2759"/>
<dbReference type="AlphaFoldDB" id="A0A6A5UCV1"/>
<keyword evidence="1" id="KW-1133">Transmembrane helix</keyword>
<dbReference type="Proteomes" id="UP000800035">
    <property type="component" value="Unassembled WGS sequence"/>
</dbReference>
<dbReference type="PANTHER" id="PTHR35395:SF1">
    <property type="entry name" value="DUF6536 DOMAIN-CONTAINING PROTEIN"/>
    <property type="match status" value="1"/>
</dbReference>
<keyword evidence="1" id="KW-0812">Transmembrane</keyword>
<accession>A0A6A5UCV1</accession>
<feature type="transmembrane region" description="Helical" evidence="1">
    <location>
        <begin position="106"/>
        <end position="130"/>
    </location>
</feature>
<keyword evidence="3" id="KW-1185">Reference proteome</keyword>
<keyword evidence="1" id="KW-0472">Membrane</keyword>
<dbReference type="PANTHER" id="PTHR35395">
    <property type="entry name" value="DUF6536 DOMAIN-CONTAINING PROTEIN"/>
    <property type="match status" value="1"/>
</dbReference>
<feature type="transmembrane region" description="Helical" evidence="1">
    <location>
        <begin position="66"/>
        <end position="86"/>
    </location>
</feature>
<protein>
    <submittedName>
        <fullName evidence="2">Uncharacterized protein</fullName>
    </submittedName>
</protein>
<sequence>ITQANTPQLALSIAYYLWNIHLNVMLAAREYDSYAASTRRSLRVTNPEKESAQQATTIFMIPFKYWITNSFLCTVLSWLASQSLFFVRVDMINHWQQMSPYSISQVGYSIMGIICFVAVSACIFTFSLWISTRKLKNRMPLAATCSGALSAACHPTDSSLRHHEKKIHWGIEKHENGLEDEEIRDDETRPFRCTFTSLEARYPYPDRFYA</sequence>